<evidence type="ECO:0000313" key="4">
    <source>
        <dbReference type="Proteomes" id="UP000199060"/>
    </source>
</evidence>
<protein>
    <recommendedName>
        <fullName evidence="5">Outer membrane protein beta-barrel domain-containing protein</fullName>
    </recommendedName>
</protein>
<feature type="transmembrane region" description="Helical" evidence="2">
    <location>
        <begin position="45"/>
        <end position="67"/>
    </location>
</feature>
<feature type="region of interest" description="Disordered" evidence="1">
    <location>
        <begin position="77"/>
        <end position="108"/>
    </location>
</feature>
<evidence type="ECO:0000256" key="2">
    <source>
        <dbReference type="SAM" id="Phobius"/>
    </source>
</evidence>
<evidence type="ECO:0000256" key="1">
    <source>
        <dbReference type="SAM" id="MobiDB-lite"/>
    </source>
</evidence>
<gene>
    <name evidence="3" type="ORF">SAMN04488104_101544</name>
</gene>
<keyword evidence="2" id="KW-1133">Transmembrane helix</keyword>
<dbReference type="OrthoDB" id="823954at2"/>
<evidence type="ECO:0000313" key="3">
    <source>
        <dbReference type="EMBL" id="SDD11265.1"/>
    </source>
</evidence>
<name>A0A1G6S516_9BACT</name>
<organism evidence="3 4">
    <name type="scientific">Algoriphagus faecimaris</name>
    <dbReference type="NCBI Taxonomy" id="686796"/>
    <lineage>
        <taxon>Bacteria</taxon>
        <taxon>Pseudomonadati</taxon>
        <taxon>Bacteroidota</taxon>
        <taxon>Cytophagia</taxon>
        <taxon>Cytophagales</taxon>
        <taxon>Cyclobacteriaceae</taxon>
        <taxon>Algoriphagus</taxon>
    </lineage>
</organism>
<dbReference type="RefSeq" id="WP_087939078.1">
    <property type="nucleotide sequence ID" value="NZ_FNAC01000015.1"/>
</dbReference>
<dbReference type="AlphaFoldDB" id="A0A1G6S516"/>
<dbReference type="STRING" id="686796.SAMN04488104_101544"/>
<reference evidence="4" key="1">
    <citation type="submission" date="2016-10" db="EMBL/GenBank/DDBJ databases">
        <authorList>
            <person name="Varghese N."/>
            <person name="Submissions S."/>
        </authorList>
    </citation>
    <scope>NUCLEOTIDE SEQUENCE [LARGE SCALE GENOMIC DNA]</scope>
    <source>
        <strain evidence="4">DSM 23095</strain>
    </source>
</reference>
<keyword evidence="4" id="KW-1185">Reference proteome</keyword>
<dbReference type="EMBL" id="FNAC01000015">
    <property type="protein sequence ID" value="SDD11265.1"/>
    <property type="molecule type" value="Genomic_DNA"/>
</dbReference>
<evidence type="ECO:0008006" key="5">
    <source>
        <dbReference type="Google" id="ProtNLM"/>
    </source>
</evidence>
<sequence>MQEDKISKIIAKRLKQAQESQNMPYDLDAWETFQRRRSHAKNSKITWWLSGIAASLLVGVLSMAYFYDGDQDSSKLGPENGLADSGQIKSPESNQIKESDENNILVPNTSNELIEKSNEEKTPFPTLAQLASEEKYESGLEQMKQNDLGMLTAKAESEQGQGKVSAKVSIDQEWIPLANSKRGFDLMGKEKPISSKEFFTTLGLKSIEEVGNSKIEFDFPEVEPRKAKISLGLGVSPSFGAAQQNGNTTASSSLGMGFLVAMDLPGKLIVGSGLGVNLFNQQNQLESSPSVAFASSISPIQEQLLVRQTQLEVPVYFQYPLTTNESVSLQAGFSNFYALSEVAELESSFSRQVPVSGQDALLTNSFQLRSESVVQTQSLATTEGKFYPFATMNFGLNLRVLQSDNTSYILMPFYHLPVNQFTGFGDNPSFFGASFKVRFGSVGEKK</sequence>
<proteinExistence type="predicted"/>
<dbReference type="Proteomes" id="UP000199060">
    <property type="component" value="Unassembled WGS sequence"/>
</dbReference>
<keyword evidence="2" id="KW-0472">Membrane</keyword>
<keyword evidence="2" id="KW-0812">Transmembrane</keyword>
<accession>A0A1G6S516</accession>